<dbReference type="EMBL" id="LSDA01000126">
    <property type="protein sequence ID" value="KXB54489.1"/>
    <property type="molecule type" value="Genomic_DNA"/>
</dbReference>
<dbReference type="RefSeq" id="WP_060931934.1">
    <property type="nucleotide sequence ID" value="NZ_KQ959842.1"/>
</dbReference>
<protein>
    <submittedName>
        <fullName evidence="2">Phage minor structural protein GP20</fullName>
    </submittedName>
</protein>
<dbReference type="Pfam" id="PF06810">
    <property type="entry name" value="Phage_scaffold"/>
    <property type="match status" value="1"/>
</dbReference>
<gene>
    <name evidence="2" type="ORF">HMPREF1866_02341</name>
</gene>
<evidence type="ECO:0000313" key="2">
    <source>
        <dbReference type="EMBL" id="KXB54489.1"/>
    </source>
</evidence>
<dbReference type="STRING" id="467210.HMPREF1866_02341"/>
<feature type="coiled-coil region" evidence="1">
    <location>
        <begin position="60"/>
        <end position="87"/>
    </location>
</feature>
<evidence type="ECO:0000256" key="1">
    <source>
        <dbReference type="SAM" id="Coils"/>
    </source>
</evidence>
<keyword evidence="3" id="KW-1185">Reference proteome</keyword>
<proteinExistence type="predicted"/>
<evidence type="ECO:0000313" key="3">
    <source>
        <dbReference type="Proteomes" id="UP000070394"/>
    </source>
</evidence>
<organism evidence="2 3">
    <name type="scientific">Lachnoanaerobaculum saburreum</name>
    <dbReference type="NCBI Taxonomy" id="467210"/>
    <lineage>
        <taxon>Bacteria</taxon>
        <taxon>Bacillati</taxon>
        <taxon>Bacillota</taxon>
        <taxon>Clostridia</taxon>
        <taxon>Lachnospirales</taxon>
        <taxon>Lachnospiraceae</taxon>
        <taxon>Lachnoanaerobaculum</taxon>
    </lineage>
</organism>
<accession>A0A133ZGE2</accession>
<keyword evidence="1" id="KW-0175">Coiled coil</keyword>
<reference evidence="3" key="1">
    <citation type="submission" date="2016-01" db="EMBL/GenBank/DDBJ databases">
        <authorList>
            <person name="Mitreva M."/>
            <person name="Pepin K.H."/>
            <person name="Mihindukulasuriya K.A."/>
            <person name="Fulton R."/>
            <person name="Fronick C."/>
            <person name="O'Laughlin M."/>
            <person name="Miner T."/>
            <person name="Herter B."/>
            <person name="Rosa B.A."/>
            <person name="Cordes M."/>
            <person name="Tomlinson C."/>
            <person name="Wollam A."/>
            <person name="Palsikar V.B."/>
            <person name="Mardis E.R."/>
            <person name="Wilson R.K."/>
        </authorList>
    </citation>
    <scope>NUCLEOTIDE SEQUENCE [LARGE SCALE GENOMIC DNA]</scope>
    <source>
        <strain evidence="3">DNF00896</strain>
    </source>
</reference>
<dbReference type="Proteomes" id="UP000070394">
    <property type="component" value="Unassembled WGS sequence"/>
</dbReference>
<comment type="caution">
    <text evidence="2">The sequence shown here is derived from an EMBL/GenBank/DDBJ whole genome shotgun (WGS) entry which is preliminary data.</text>
</comment>
<dbReference type="AlphaFoldDB" id="A0A133ZGE2"/>
<dbReference type="PATRIC" id="fig|467210.3.peg.2319"/>
<dbReference type="OrthoDB" id="2365850at2"/>
<name>A0A133ZGE2_9FIRM</name>
<sequence>MKREDFIALGIDEELASKCEKASSEELKNYVPYERFKELVDEKNKLKTDIADRDKQFETLKNSTGDVEAMKEQIASLQAENKAKDEAHAAEIKQMKINSALESALIGSKAKNVTAVKALIKDLDKAELQDDGSIKGLEEQITALKKSDSYLFEEATAAKPSFKGFQPGVAKKEIGAGKVDMSKMSYDELANYIENNPDIGN</sequence>
<dbReference type="InterPro" id="IPR009636">
    <property type="entry name" value="SCAF"/>
</dbReference>